<dbReference type="AlphaFoldDB" id="A0A8J2VCE1"/>
<organism evidence="1 2">
    <name type="scientific">Marinithermofilum abyssi</name>
    <dbReference type="NCBI Taxonomy" id="1571185"/>
    <lineage>
        <taxon>Bacteria</taxon>
        <taxon>Bacillati</taxon>
        <taxon>Bacillota</taxon>
        <taxon>Bacilli</taxon>
        <taxon>Bacillales</taxon>
        <taxon>Thermoactinomycetaceae</taxon>
        <taxon>Marinithermofilum</taxon>
    </lineage>
</organism>
<proteinExistence type="predicted"/>
<sequence>MNHGQQEEHFARHGGVHFSTNAPAEEINQFVNSLPADKRDSLYEVLNELGRAGLITFYNDGLLADGEGKIGGSNEC</sequence>
<accession>A0A8J2VCE1</accession>
<evidence type="ECO:0000313" key="1">
    <source>
        <dbReference type="EMBL" id="GGE05738.1"/>
    </source>
</evidence>
<keyword evidence="2" id="KW-1185">Reference proteome</keyword>
<gene>
    <name evidence="1" type="ORF">GCM10011571_03570</name>
</gene>
<dbReference type="RefSeq" id="WP_229751732.1">
    <property type="nucleotide sequence ID" value="NZ_BMHQ01000001.1"/>
</dbReference>
<name>A0A8J2VCE1_9BACL</name>
<evidence type="ECO:0000313" key="2">
    <source>
        <dbReference type="Proteomes" id="UP000625210"/>
    </source>
</evidence>
<reference evidence="1" key="2">
    <citation type="submission" date="2020-09" db="EMBL/GenBank/DDBJ databases">
        <authorList>
            <person name="Sun Q."/>
            <person name="Zhou Y."/>
        </authorList>
    </citation>
    <scope>NUCLEOTIDE SEQUENCE</scope>
    <source>
        <strain evidence="1">CGMCC 1.15179</strain>
    </source>
</reference>
<protein>
    <submittedName>
        <fullName evidence="1">Uncharacterized protein</fullName>
    </submittedName>
</protein>
<reference evidence="1" key="1">
    <citation type="journal article" date="2014" name="Int. J. Syst. Evol. Microbiol.">
        <title>Complete genome sequence of Corynebacterium casei LMG S-19264T (=DSM 44701T), isolated from a smear-ripened cheese.</title>
        <authorList>
            <consortium name="US DOE Joint Genome Institute (JGI-PGF)"/>
            <person name="Walter F."/>
            <person name="Albersmeier A."/>
            <person name="Kalinowski J."/>
            <person name="Ruckert C."/>
        </authorList>
    </citation>
    <scope>NUCLEOTIDE SEQUENCE</scope>
    <source>
        <strain evidence="1">CGMCC 1.15179</strain>
    </source>
</reference>
<comment type="caution">
    <text evidence="1">The sequence shown here is derived from an EMBL/GenBank/DDBJ whole genome shotgun (WGS) entry which is preliminary data.</text>
</comment>
<dbReference type="Proteomes" id="UP000625210">
    <property type="component" value="Unassembled WGS sequence"/>
</dbReference>
<dbReference type="EMBL" id="BMHQ01000001">
    <property type="protein sequence ID" value="GGE05738.1"/>
    <property type="molecule type" value="Genomic_DNA"/>
</dbReference>